<dbReference type="GO" id="GO:0005506">
    <property type="term" value="F:iron ion binding"/>
    <property type="evidence" value="ECO:0007669"/>
    <property type="project" value="InterPro"/>
</dbReference>
<evidence type="ECO:0000313" key="10">
    <source>
        <dbReference type="EMBL" id="KAK3197404.1"/>
    </source>
</evidence>
<keyword evidence="4" id="KW-0479">Metal-binding</keyword>
<sequence>MIVASKVWGTVGVSVLSWTIYLVCIAYKRRSQVNKLRKRGIAMPKWNWWTGHLLVLKDNLDRLPSDVNVYYAMHDLVLKQHANTEIFLMDLWPVYDPVLMTFSPEISMQVANKYNLQKPHDSVNIFTPIVGGQSLISMNDDEWKLWRSLFNPGFSTSHMLDLVPHIVHSVEIFSSLLQERAEQRQLFSLSEMTMRLTMEIITKVTLDMNLNNQRNEHPYAKALNTIIAWHSFWDPRVLLNPLRPIVQARAGRTVLSFIRSELEKRFLEMKHAKKESAPKTKNRAKSIIALALESYISGKQQDTDIDNIVLDANFAQLATNQIRLFVFAGNDSSSSTIDYMYHLLSKPENASVLSKLRDEHNRIFGPIPSTPQNLIDDPSLLNKCPYTLAIIKEVLRLYPPSSSLRQGRPDVSLTDAHGNLYPTDGLGVTMMHYFVHRNPRVWGRPGEFLPERWLASPGDALADMPPRKKQKTVEGSSVLVGDVEEVERAHDGAASGSGAAAEEVATEKLDQLPPYAYITMPVPESEFLGPPDTVDEAAEEEGADDEDDDEDEDDWEQPGTRRYRKIYNEDLKNGRLLKPASEFTDRKWIIQKQAWEMYCDFCLRTDYCNPAAFGMNVFNDFEAYGIMELLENMLVLFDLMRKRKDVEEALWSTWAVLSAMAVWLDSGRGSSLIMVEDGERAVQLATLIGTAVLTGLSMVERAGELKPDSKFLDLGIVISTYLRWTLDTTEVCMEDEEFAWYQDVVAYFERSGIDADKGVKGTRERLVKLKGENPSVPGSKKDAWGWEARLKGYKKHHVAGRMGGKSFDITKWSRKDRARYSFNGKDPLAKFSDQDLKNDMIEMKR</sequence>
<evidence type="ECO:0000313" key="11">
    <source>
        <dbReference type="Proteomes" id="UP001280581"/>
    </source>
</evidence>
<evidence type="ECO:0000256" key="2">
    <source>
        <dbReference type="ARBA" id="ARBA00005179"/>
    </source>
</evidence>
<dbReference type="PANTHER" id="PTHR24305">
    <property type="entry name" value="CYTOCHROME P450"/>
    <property type="match status" value="1"/>
</dbReference>
<keyword evidence="5" id="KW-0560">Oxidoreductase</keyword>
<feature type="region of interest" description="Disordered" evidence="8">
    <location>
        <begin position="526"/>
        <end position="560"/>
    </location>
</feature>
<dbReference type="InterPro" id="IPR001128">
    <property type="entry name" value="Cyt_P450"/>
</dbReference>
<dbReference type="Proteomes" id="UP001280581">
    <property type="component" value="Unassembled WGS sequence"/>
</dbReference>
<evidence type="ECO:0008006" key="12">
    <source>
        <dbReference type="Google" id="ProtNLM"/>
    </source>
</evidence>
<feature type="region of interest" description="Disordered" evidence="8">
    <location>
        <begin position="461"/>
        <end position="481"/>
    </location>
</feature>
<dbReference type="AlphaFoldDB" id="A0AAN6LM43"/>
<dbReference type="PANTHER" id="PTHR24305:SF107">
    <property type="entry name" value="P450, PUTATIVE (EUROFUNG)-RELATED"/>
    <property type="match status" value="1"/>
</dbReference>
<organism evidence="10 11">
    <name type="scientific">Pseudopithomyces chartarum</name>
    <dbReference type="NCBI Taxonomy" id="1892770"/>
    <lineage>
        <taxon>Eukaryota</taxon>
        <taxon>Fungi</taxon>
        <taxon>Dikarya</taxon>
        <taxon>Ascomycota</taxon>
        <taxon>Pezizomycotina</taxon>
        <taxon>Dothideomycetes</taxon>
        <taxon>Pleosporomycetidae</taxon>
        <taxon>Pleosporales</taxon>
        <taxon>Massarineae</taxon>
        <taxon>Didymosphaeriaceae</taxon>
        <taxon>Pseudopithomyces</taxon>
    </lineage>
</organism>
<name>A0AAN6LM43_9PLEO</name>
<evidence type="ECO:0000256" key="6">
    <source>
        <dbReference type="ARBA" id="ARBA00023004"/>
    </source>
</evidence>
<keyword evidence="11" id="KW-1185">Reference proteome</keyword>
<evidence type="ECO:0000256" key="4">
    <source>
        <dbReference type="ARBA" id="ARBA00022723"/>
    </source>
</evidence>
<dbReference type="EMBL" id="WVTA01000018">
    <property type="protein sequence ID" value="KAK3197404.1"/>
    <property type="molecule type" value="Genomic_DNA"/>
</dbReference>
<keyword evidence="3" id="KW-0349">Heme</keyword>
<feature type="transmembrane region" description="Helical" evidence="9">
    <location>
        <begin position="6"/>
        <end position="27"/>
    </location>
</feature>
<protein>
    <recommendedName>
        <fullName evidence="12">Cytochrome P450</fullName>
    </recommendedName>
</protein>
<evidence type="ECO:0000256" key="3">
    <source>
        <dbReference type="ARBA" id="ARBA00022617"/>
    </source>
</evidence>
<dbReference type="InterPro" id="IPR050121">
    <property type="entry name" value="Cytochrome_P450_monoxygenase"/>
</dbReference>
<keyword evidence="9" id="KW-0812">Transmembrane</keyword>
<comment type="pathway">
    <text evidence="2">Secondary metabolite biosynthesis.</text>
</comment>
<dbReference type="GO" id="GO:0016705">
    <property type="term" value="F:oxidoreductase activity, acting on paired donors, with incorporation or reduction of molecular oxygen"/>
    <property type="evidence" value="ECO:0007669"/>
    <property type="project" value="InterPro"/>
</dbReference>
<evidence type="ECO:0000256" key="7">
    <source>
        <dbReference type="ARBA" id="ARBA00023033"/>
    </source>
</evidence>
<dbReference type="SUPFAM" id="SSF48264">
    <property type="entry name" value="Cytochrome P450"/>
    <property type="match status" value="1"/>
</dbReference>
<evidence type="ECO:0000256" key="9">
    <source>
        <dbReference type="SAM" id="Phobius"/>
    </source>
</evidence>
<gene>
    <name evidence="10" type="ORF">GRF29_216g67662</name>
</gene>
<keyword evidence="9" id="KW-1133">Transmembrane helix</keyword>
<keyword evidence="9" id="KW-0472">Membrane</keyword>
<dbReference type="GO" id="GO:0020037">
    <property type="term" value="F:heme binding"/>
    <property type="evidence" value="ECO:0007669"/>
    <property type="project" value="InterPro"/>
</dbReference>
<comment type="caution">
    <text evidence="10">The sequence shown here is derived from an EMBL/GenBank/DDBJ whole genome shotgun (WGS) entry which is preliminary data.</text>
</comment>
<evidence type="ECO:0000256" key="5">
    <source>
        <dbReference type="ARBA" id="ARBA00023002"/>
    </source>
</evidence>
<dbReference type="Pfam" id="PF00067">
    <property type="entry name" value="p450"/>
    <property type="match status" value="1"/>
</dbReference>
<reference evidence="10 11" key="1">
    <citation type="submission" date="2021-02" db="EMBL/GenBank/DDBJ databases">
        <title>Genome assembly of Pseudopithomyces chartarum.</title>
        <authorList>
            <person name="Jauregui R."/>
            <person name="Singh J."/>
            <person name="Voisey C."/>
        </authorList>
    </citation>
    <scope>NUCLEOTIDE SEQUENCE [LARGE SCALE GENOMIC DNA]</scope>
    <source>
        <strain evidence="10 11">AGR01</strain>
    </source>
</reference>
<keyword evidence="7" id="KW-0503">Monooxygenase</keyword>
<evidence type="ECO:0000256" key="1">
    <source>
        <dbReference type="ARBA" id="ARBA00001971"/>
    </source>
</evidence>
<feature type="compositionally biased region" description="Acidic residues" evidence="8">
    <location>
        <begin position="533"/>
        <end position="556"/>
    </location>
</feature>
<proteinExistence type="predicted"/>
<accession>A0AAN6LM43</accession>
<dbReference type="InterPro" id="IPR036396">
    <property type="entry name" value="Cyt_P450_sf"/>
</dbReference>
<evidence type="ECO:0000256" key="8">
    <source>
        <dbReference type="SAM" id="MobiDB-lite"/>
    </source>
</evidence>
<comment type="cofactor">
    <cofactor evidence="1">
        <name>heme</name>
        <dbReference type="ChEBI" id="CHEBI:30413"/>
    </cofactor>
</comment>
<keyword evidence="6" id="KW-0408">Iron</keyword>
<dbReference type="GO" id="GO:0004497">
    <property type="term" value="F:monooxygenase activity"/>
    <property type="evidence" value="ECO:0007669"/>
    <property type="project" value="UniProtKB-KW"/>
</dbReference>
<dbReference type="Gene3D" id="1.10.630.10">
    <property type="entry name" value="Cytochrome P450"/>
    <property type="match status" value="1"/>
</dbReference>